<evidence type="ECO:0000256" key="2">
    <source>
        <dbReference type="ARBA" id="ARBA00008017"/>
    </source>
</evidence>
<organism evidence="10 11">
    <name type="scientific">Candidatus Sulfurimonas baltica</name>
    <dbReference type="NCBI Taxonomy" id="2740404"/>
    <lineage>
        <taxon>Bacteria</taxon>
        <taxon>Pseudomonadati</taxon>
        <taxon>Campylobacterota</taxon>
        <taxon>Epsilonproteobacteria</taxon>
        <taxon>Campylobacterales</taxon>
        <taxon>Sulfurimonadaceae</taxon>
        <taxon>Sulfurimonas</taxon>
    </lineage>
</organism>
<feature type="transmembrane region" description="Helical" evidence="7">
    <location>
        <begin position="88"/>
        <end position="106"/>
    </location>
</feature>
<dbReference type="GO" id="GO:0005886">
    <property type="term" value="C:plasma membrane"/>
    <property type="evidence" value="ECO:0007669"/>
    <property type="project" value="UniProtKB-SubCell"/>
</dbReference>
<proteinExistence type="inferred from homology"/>
<dbReference type="Gene3D" id="3.30.70.100">
    <property type="match status" value="1"/>
</dbReference>
<evidence type="ECO:0000313" key="11">
    <source>
        <dbReference type="Proteomes" id="UP000593994"/>
    </source>
</evidence>
<accession>A0A7S7LVW2</accession>
<sequence length="275" mass="30326">MEKELEEVGHFYNIVIDFITNYSFQIIGAIIILVIGVFASKYIHKYVLKLLLKTTIDETISGFIANFVRITVVAMMAVLALGKLGISIAPFIAAIGAISLTAGLALQGSVSNFAAGIVLIATKPFKLGDTIRVHDVYGEVQEIKLAYTILVNEDKEQITIPNKYMIGDVLVNSYSYRIVEGSVGVSYDTDSKSAIELIKSMLSTCKDVSNENKPIVGIEKFGASSIDIGYRYWVPTNSFYKTQYEVNLKVLEALTEAKITIPFPQTEVRMIGDKK</sequence>
<feature type="transmembrane region" description="Helical" evidence="7">
    <location>
        <begin position="63"/>
        <end position="82"/>
    </location>
</feature>
<dbReference type="InterPro" id="IPR023408">
    <property type="entry name" value="MscS_beta-dom_sf"/>
</dbReference>
<dbReference type="SUPFAM" id="SSF50182">
    <property type="entry name" value="Sm-like ribonucleoproteins"/>
    <property type="match status" value="1"/>
</dbReference>
<keyword evidence="4 7" id="KW-0812">Transmembrane</keyword>
<dbReference type="InterPro" id="IPR045275">
    <property type="entry name" value="MscS_archaea/bacteria_type"/>
</dbReference>
<dbReference type="RefSeq" id="WP_194370468.1">
    <property type="nucleotide sequence ID" value="NZ_CP054492.1"/>
</dbReference>
<dbReference type="InterPro" id="IPR006685">
    <property type="entry name" value="MscS_channel_2nd"/>
</dbReference>
<comment type="similarity">
    <text evidence="2">Belongs to the MscS (TC 1.A.23) family.</text>
</comment>
<evidence type="ECO:0000256" key="5">
    <source>
        <dbReference type="ARBA" id="ARBA00022989"/>
    </source>
</evidence>
<dbReference type="InterPro" id="IPR008910">
    <property type="entry name" value="MSC_TM_helix"/>
</dbReference>
<dbReference type="PANTHER" id="PTHR30221:SF1">
    <property type="entry name" value="SMALL-CONDUCTANCE MECHANOSENSITIVE CHANNEL"/>
    <property type="match status" value="1"/>
</dbReference>
<dbReference type="InterPro" id="IPR011014">
    <property type="entry name" value="MscS_channel_TM-2"/>
</dbReference>
<name>A0A7S7LVW2_9BACT</name>
<dbReference type="Proteomes" id="UP000593994">
    <property type="component" value="Chromosome"/>
</dbReference>
<gene>
    <name evidence="10" type="ORF">HUE88_01645</name>
</gene>
<comment type="subcellular location">
    <subcellularLocation>
        <location evidence="1">Cell membrane</location>
        <topology evidence="1">Multi-pass membrane protein</topology>
    </subcellularLocation>
</comment>
<dbReference type="Pfam" id="PF21082">
    <property type="entry name" value="MS_channel_3rd"/>
    <property type="match status" value="1"/>
</dbReference>
<keyword evidence="3" id="KW-1003">Cell membrane</keyword>
<dbReference type="AlphaFoldDB" id="A0A7S7LVW2"/>
<evidence type="ECO:0000256" key="4">
    <source>
        <dbReference type="ARBA" id="ARBA00022692"/>
    </source>
</evidence>
<dbReference type="Gene3D" id="2.30.30.60">
    <property type="match status" value="1"/>
</dbReference>
<keyword evidence="5 7" id="KW-1133">Transmembrane helix</keyword>
<evidence type="ECO:0000256" key="3">
    <source>
        <dbReference type="ARBA" id="ARBA00022475"/>
    </source>
</evidence>
<evidence type="ECO:0000259" key="9">
    <source>
        <dbReference type="Pfam" id="PF21082"/>
    </source>
</evidence>
<feature type="domain" description="Mechanosensitive ion channel MscS C-terminal" evidence="9">
    <location>
        <begin position="182"/>
        <end position="261"/>
    </location>
</feature>
<evidence type="ECO:0000256" key="1">
    <source>
        <dbReference type="ARBA" id="ARBA00004651"/>
    </source>
</evidence>
<protein>
    <submittedName>
        <fullName evidence="10">Mechanosensitive ion channel family protein</fullName>
    </submittedName>
</protein>
<reference evidence="10 11" key="1">
    <citation type="submission" date="2020-05" db="EMBL/GenBank/DDBJ databases">
        <title>Sulfurimonas marisnigri, sp. nov., and Sulfurimonas baltica, sp. nov., manganese oxide reducing chemolithoautotrophs of the class Epsilonproteobacteria isolated from the pelagic redoxclines of the Black and Baltic Seas and emended description of the genus Sulfurimonas.</title>
        <authorList>
            <person name="Henkel J.V."/>
            <person name="Laudan C."/>
            <person name="Werner J."/>
            <person name="Neu T."/>
            <person name="Plewe S."/>
            <person name="Sproer C."/>
            <person name="Bunk B."/>
            <person name="Schulz-Vogt H.N."/>
        </authorList>
    </citation>
    <scope>NUCLEOTIDE SEQUENCE [LARGE SCALE GENOMIC DNA]</scope>
    <source>
        <strain evidence="10 11">GD2</strain>
    </source>
</reference>
<dbReference type="Gene3D" id="1.10.287.1260">
    <property type="match status" value="1"/>
</dbReference>
<dbReference type="InterPro" id="IPR011066">
    <property type="entry name" value="MscS_channel_C_sf"/>
</dbReference>
<dbReference type="GO" id="GO:0008381">
    <property type="term" value="F:mechanosensitive monoatomic ion channel activity"/>
    <property type="evidence" value="ECO:0007669"/>
    <property type="project" value="InterPro"/>
</dbReference>
<dbReference type="Pfam" id="PF00924">
    <property type="entry name" value="MS_channel_2nd"/>
    <property type="match status" value="1"/>
</dbReference>
<evidence type="ECO:0000256" key="6">
    <source>
        <dbReference type="ARBA" id="ARBA00023136"/>
    </source>
</evidence>
<evidence type="ECO:0000259" key="8">
    <source>
        <dbReference type="Pfam" id="PF00924"/>
    </source>
</evidence>
<keyword evidence="11" id="KW-1185">Reference proteome</keyword>
<dbReference type="KEGG" id="sbal:HUE88_01645"/>
<evidence type="ECO:0000256" key="7">
    <source>
        <dbReference type="SAM" id="Phobius"/>
    </source>
</evidence>
<dbReference type="SUPFAM" id="SSF82861">
    <property type="entry name" value="Mechanosensitive channel protein MscS (YggB), transmembrane region"/>
    <property type="match status" value="1"/>
</dbReference>
<feature type="transmembrane region" description="Helical" evidence="7">
    <location>
        <begin position="22"/>
        <end position="43"/>
    </location>
</feature>
<dbReference type="PANTHER" id="PTHR30221">
    <property type="entry name" value="SMALL-CONDUCTANCE MECHANOSENSITIVE CHANNEL"/>
    <property type="match status" value="1"/>
</dbReference>
<dbReference type="Pfam" id="PF05552">
    <property type="entry name" value="MS_channel_1st_1"/>
    <property type="match status" value="1"/>
</dbReference>
<dbReference type="EMBL" id="CP054492">
    <property type="protein sequence ID" value="QOY52426.1"/>
    <property type="molecule type" value="Genomic_DNA"/>
</dbReference>
<evidence type="ECO:0000313" key="10">
    <source>
        <dbReference type="EMBL" id="QOY52426.1"/>
    </source>
</evidence>
<dbReference type="InterPro" id="IPR010920">
    <property type="entry name" value="LSM_dom_sf"/>
</dbReference>
<dbReference type="SUPFAM" id="SSF82689">
    <property type="entry name" value="Mechanosensitive channel protein MscS (YggB), C-terminal domain"/>
    <property type="match status" value="1"/>
</dbReference>
<feature type="domain" description="Mechanosensitive ion channel MscS" evidence="8">
    <location>
        <begin position="109"/>
        <end position="172"/>
    </location>
</feature>
<keyword evidence="6 7" id="KW-0472">Membrane</keyword>
<dbReference type="InterPro" id="IPR049278">
    <property type="entry name" value="MS_channel_C"/>
</dbReference>